<feature type="compositionally biased region" description="Basic and acidic residues" evidence="1">
    <location>
        <begin position="26"/>
        <end position="38"/>
    </location>
</feature>
<sequence>MEAGDPFLDLDADYVMVQREPEYEAESLKNNRVAEEQLRPPGGPIGLGPSDETLQFTLTKAATMFHDHVNMDMVFGDALDISFLIVDVVWAGLLCHIIQFQLDSKIPLIFKQLLSDIVINPKN</sequence>
<organism evidence="2 3">
    <name type="scientific">Orbilia javanica</name>
    <dbReference type="NCBI Taxonomy" id="47235"/>
    <lineage>
        <taxon>Eukaryota</taxon>
        <taxon>Fungi</taxon>
        <taxon>Dikarya</taxon>
        <taxon>Ascomycota</taxon>
        <taxon>Pezizomycotina</taxon>
        <taxon>Orbiliomycetes</taxon>
        <taxon>Orbiliales</taxon>
        <taxon>Orbiliaceae</taxon>
        <taxon>Orbilia</taxon>
    </lineage>
</organism>
<proteinExistence type="predicted"/>
<evidence type="ECO:0000313" key="2">
    <source>
        <dbReference type="EMBL" id="KAK6333015.1"/>
    </source>
</evidence>
<evidence type="ECO:0000256" key="1">
    <source>
        <dbReference type="SAM" id="MobiDB-lite"/>
    </source>
</evidence>
<name>A0AAN8R962_9PEZI</name>
<protein>
    <submittedName>
        <fullName evidence="2">Uncharacterized protein</fullName>
    </submittedName>
</protein>
<dbReference type="EMBL" id="JAVHNR010000009">
    <property type="protein sequence ID" value="KAK6333015.1"/>
    <property type="molecule type" value="Genomic_DNA"/>
</dbReference>
<dbReference type="Proteomes" id="UP001313282">
    <property type="component" value="Unassembled WGS sequence"/>
</dbReference>
<feature type="region of interest" description="Disordered" evidence="1">
    <location>
        <begin position="26"/>
        <end position="49"/>
    </location>
</feature>
<dbReference type="AlphaFoldDB" id="A0AAN8R962"/>
<evidence type="ECO:0000313" key="3">
    <source>
        <dbReference type="Proteomes" id="UP001313282"/>
    </source>
</evidence>
<keyword evidence="3" id="KW-1185">Reference proteome</keyword>
<comment type="caution">
    <text evidence="2">The sequence shown here is derived from an EMBL/GenBank/DDBJ whole genome shotgun (WGS) entry which is preliminary data.</text>
</comment>
<gene>
    <name evidence="2" type="ORF">TWF718_010839</name>
</gene>
<reference evidence="2 3" key="1">
    <citation type="submission" date="2019-10" db="EMBL/GenBank/DDBJ databases">
        <authorList>
            <person name="Palmer J.M."/>
        </authorList>
    </citation>
    <scope>NUCLEOTIDE SEQUENCE [LARGE SCALE GENOMIC DNA]</scope>
    <source>
        <strain evidence="2 3">TWF718</strain>
    </source>
</reference>
<accession>A0AAN8R962</accession>